<keyword evidence="3" id="KW-1185">Reference proteome</keyword>
<dbReference type="Pfam" id="PF00583">
    <property type="entry name" value="Acetyltransf_1"/>
    <property type="match status" value="1"/>
</dbReference>
<name>A0A8J3ICJ5_9CHLR</name>
<dbReference type="Proteomes" id="UP000612362">
    <property type="component" value="Unassembled WGS sequence"/>
</dbReference>
<dbReference type="PANTHER" id="PTHR43617">
    <property type="entry name" value="L-AMINO ACID N-ACETYLTRANSFERASE"/>
    <property type="match status" value="1"/>
</dbReference>
<dbReference type="EMBL" id="BNJF01000007">
    <property type="protein sequence ID" value="GHO50182.1"/>
    <property type="molecule type" value="Genomic_DNA"/>
</dbReference>
<proteinExistence type="predicted"/>
<dbReference type="CDD" id="cd04301">
    <property type="entry name" value="NAT_SF"/>
    <property type="match status" value="1"/>
</dbReference>
<dbReference type="InterPro" id="IPR016181">
    <property type="entry name" value="Acyl_CoA_acyltransferase"/>
</dbReference>
<dbReference type="InterPro" id="IPR050276">
    <property type="entry name" value="MshD_Acetyltransferase"/>
</dbReference>
<dbReference type="SUPFAM" id="SSF55729">
    <property type="entry name" value="Acyl-CoA N-acyltransferases (Nat)"/>
    <property type="match status" value="1"/>
</dbReference>
<dbReference type="InterPro" id="IPR000182">
    <property type="entry name" value="GNAT_dom"/>
</dbReference>
<evidence type="ECO:0000313" key="3">
    <source>
        <dbReference type="Proteomes" id="UP000612362"/>
    </source>
</evidence>
<gene>
    <name evidence="2" type="ORF">KSX_83450</name>
</gene>
<feature type="domain" description="N-acetyltransferase" evidence="1">
    <location>
        <begin position="153"/>
        <end position="295"/>
    </location>
</feature>
<reference evidence="2" key="1">
    <citation type="submission" date="2020-10" db="EMBL/GenBank/DDBJ databases">
        <title>Taxonomic study of unclassified bacteria belonging to the class Ktedonobacteria.</title>
        <authorList>
            <person name="Yabe S."/>
            <person name="Wang C.M."/>
            <person name="Zheng Y."/>
            <person name="Sakai Y."/>
            <person name="Cavaletti L."/>
            <person name="Monciardini P."/>
            <person name="Donadio S."/>
        </authorList>
    </citation>
    <scope>NUCLEOTIDE SEQUENCE</scope>
    <source>
        <strain evidence="2">SOSP1-1</strain>
    </source>
</reference>
<evidence type="ECO:0000259" key="1">
    <source>
        <dbReference type="PROSITE" id="PS51186"/>
    </source>
</evidence>
<dbReference type="Gene3D" id="3.40.630.30">
    <property type="match status" value="1"/>
</dbReference>
<dbReference type="AlphaFoldDB" id="A0A8J3ICJ5"/>
<accession>A0A8J3ICJ5</accession>
<comment type="caution">
    <text evidence="2">The sequence shown here is derived from an EMBL/GenBank/DDBJ whole genome shotgun (WGS) entry which is preliminary data.</text>
</comment>
<dbReference type="PANTHER" id="PTHR43617:SF38">
    <property type="entry name" value="N-ACETYLTRANSFERASE DOMAIN-CONTAINING PROTEIN"/>
    <property type="match status" value="1"/>
</dbReference>
<protein>
    <submittedName>
        <fullName evidence="2">N-acetyltransferase</fullName>
    </submittedName>
</protein>
<evidence type="ECO:0000313" key="2">
    <source>
        <dbReference type="EMBL" id="GHO50182.1"/>
    </source>
</evidence>
<sequence>MAASSRHVRLLTPGDVPLVERMIRTSEYIYQRFTPEELPLMIERYPAIGELHNTSLHGFLLSQITTPTVAWISGFGVSWSESKHYIRMLDTLVGHLNTHLSTRGTQDLYYSGNDMARDWLRPVLLARGFQTYCDLYAYDKYDYTIPSSGNEQVTIRPVHLASTLEANDDSQALLAIEQACFSELWRYDPLSFRDIASSHPYFVVAEVNGEVVGYQFNTVEADYGYLIRIAVHPAYEHRGIGIRLMAEAIRFFARERVSRIMLNTEKDNIHAHRLYEWFGFVRLAQSGFVLRQPLP</sequence>
<dbReference type="GO" id="GO:0016747">
    <property type="term" value="F:acyltransferase activity, transferring groups other than amino-acyl groups"/>
    <property type="evidence" value="ECO:0007669"/>
    <property type="project" value="InterPro"/>
</dbReference>
<dbReference type="PROSITE" id="PS51186">
    <property type="entry name" value="GNAT"/>
    <property type="match status" value="1"/>
</dbReference>
<dbReference type="RefSeq" id="WP_220199238.1">
    <property type="nucleotide sequence ID" value="NZ_BNJF01000007.1"/>
</dbReference>
<organism evidence="2 3">
    <name type="scientific">Ktedonospora formicarum</name>
    <dbReference type="NCBI Taxonomy" id="2778364"/>
    <lineage>
        <taxon>Bacteria</taxon>
        <taxon>Bacillati</taxon>
        <taxon>Chloroflexota</taxon>
        <taxon>Ktedonobacteria</taxon>
        <taxon>Ktedonobacterales</taxon>
        <taxon>Ktedonobacteraceae</taxon>
        <taxon>Ktedonospora</taxon>
    </lineage>
</organism>